<reference evidence="3 4" key="1">
    <citation type="submission" date="2015-09" db="EMBL/GenBank/DDBJ databases">
        <title>Complete genome sequence of a benzo[a]pyrene-degrading bacterium Altererythrobacter epoxidivorans CGMCC 1.7731T.</title>
        <authorList>
            <person name="Li Z."/>
            <person name="Cheng H."/>
            <person name="Huo Y."/>
            <person name="Xu X."/>
        </authorList>
    </citation>
    <scope>NUCLEOTIDE SEQUENCE [LARGE SCALE GENOMIC DNA]</scope>
    <source>
        <strain evidence="3 4">CGMCC 1.7731</strain>
    </source>
</reference>
<evidence type="ECO:0000256" key="1">
    <source>
        <dbReference type="ARBA" id="ARBA00006484"/>
    </source>
</evidence>
<dbReference type="EC" id="1.1.1.100" evidence="3"/>
<dbReference type="KEGG" id="aep:AMC99_00753"/>
<keyword evidence="2 3" id="KW-0560">Oxidoreductase</keyword>
<dbReference type="Gene3D" id="3.40.50.720">
    <property type="entry name" value="NAD(P)-binding Rossmann-like Domain"/>
    <property type="match status" value="1"/>
</dbReference>
<name>A0A0M3TA31_9SPHN</name>
<dbReference type="EMBL" id="CP012669">
    <property type="protein sequence ID" value="ALE16056.1"/>
    <property type="molecule type" value="Genomic_DNA"/>
</dbReference>
<comment type="similarity">
    <text evidence="1">Belongs to the short-chain dehydrogenases/reductases (SDR) family.</text>
</comment>
<dbReference type="PANTHER" id="PTHR43669">
    <property type="entry name" value="5-KETO-D-GLUCONATE 5-REDUCTASE"/>
    <property type="match status" value="1"/>
</dbReference>
<dbReference type="AlphaFoldDB" id="A0A0M3TA31"/>
<keyword evidence="4" id="KW-1185">Reference proteome</keyword>
<accession>A0A0M3TA31</accession>
<sequence>MAKIALVTGGGSGIGAATALKLAETGYRVCVADIDRESAERVAAECGNDAEAVECDVTDGDAVAAMFAEVARLGQLSALVNNAGAGGSQTGILEFDLEGWNSTLRLLLTSAALCTHHAAKAMSDGGTIVNVASVASFGPGYSPLAYAVAKAGVLQLTKVTAAELAHRGIRVNAVCPGMILTGIYTAGFKDFPAAAQMVDAHMRKQAPKAQPLQIAGIPEHIADNIAHLLSDKASFVTGTHLIVDGGMLVGPRHSWDPEIWEQRQQDREALYASAMAAAANGK</sequence>
<protein>
    <submittedName>
        <fullName evidence="3">3-oxoacyl-[acyl-carrier protein] reductase</fullName>
        <ecNumber evidence="3">1.1.1.100</ecNumber>
    </submittedName>
</protein>
<dbReference type="OrthoDB" id="7170719at2"/>
<dbReference type="Proteomes" id="UP000057938">
    <property type="component" value="Chromosome"/>
</dbReference>
<evidence type="ECO:0000313" key="4">
    <source>
        <dbReference type="Proteomes" id="UP000057938"/>
    </source>
</evidence>
<organism evidence="3 4">
    <name type="scientific">Altererythrobacter epoxidivorans</name>
    <dbReference type="NCBI Taxonomy" id="361183"/>
    <lineage>
        <taxon>Bacteria</taxon>
        <taxon>Pseudomonadati</taxon>
        <taxon>Pseudomonadota</taxon>
        <taxon>Alphaproteobacteria</taxon>
        <taxon>Sphingomonadales</taxon>
        <taxon>Erythrobacteraceae</taxon>
        <taxon>Altererythrobacter</taxon>
    </lineage>
</organism>
<dbReference type="PATRIC" id="fig|361183.4.peg.736"/>
<dbReference type="PRINTS" id="PR00081">
    <property type="entry name" value="GDHRDH"/>
</dbReference>
<dbReference type="SUPFAM" id="SSF51735">
    <property type="entry name" value="NAD(P)-binding Rossmann-fold domains"/>
    <property type="match status" value="1"/>
</dbReference>
<dbReference type="STRING" id="361183.AMC99_00753"/>
<dbReference type="PRINTS" id="PR00080">
    <property type="entry name" value="SDRFAMILY"/>
</dbReference>
<proteinExistence type="inferred from homology"/>
<dbReference type="GO" id="GO:0004316">
    <property type="term" value="F:3-oxoacyl-[acyl-carrier-protein] reductase (NADPH) activity"/>
    <property type="evidence" value="ECO:0007669"/>
    <property type="project" value="UniProtKB-EC"/>
</dbReference>
<gene>
    <name evidence="3" type="ORF">AMC99_00753</name>
</gene>
<evidence type="ECO:0000313" key="3">
    <source>
        <dbReference type="EMBL" id="ALE16056.1"/>
    </source>
</evidence>
<dbReference type="Pfam" id="PF13561">
    <property type="entry name" value="adh_short_C2"/>
    <property type="match status" value="1"/>
</dbReference>
<dbReference type="CDD" id="cd05233">
    <property type="entry name" value="SDR_c"/>
    <property type="match status" value="1"/>
</dbReference>
<dbReference type="PANTHER" id="PTHR43669:SF8">
    <property type="entry name" value="SHORT-CHAIN TYPE DEHYDROGENASE_REDUCTASE-RELATED"/>
    <property type="match status" value="1"/>
</dbReference>
<evidence type="ECO:0000256" key="2">
    <source>
        <dbReference type="ARBA" id="ARBA00023002"/>
    </source>
</evidence>
<dbReference type="FunFam" id="3.40.50.720:FF:000084">
    <property type="entry name" value="Short-chain dehydrogenase reductase"/>
    <property type="match status" value="1"/>
</dbReference>
<dbReference type="InterPro" id="IPR036291">
    <property type="entry name" value="NAD(P)-bd_dom_sf"/>
</dbReference>
<dbReference type="RefSeq" id="WP_061922920.1">
    <property type="nucleotide sequence ID" value="NZ_CP012669.1"/>
</dbReference>
<dbReference type="InterPro" id="IPR002347">
    <property type="entry name" value="SDR_fam"/>
</dbReference>